<dbReference type="Pfam" id="PF05036">
    <property type="entry name" value="SPOR"/>
    <property type="match status" value="1"/>
</dbReference>
<dbReference type="InterPro" id="IPR007730">
    <property type="entry name" value="SPOR-like_dom"/>
</dbReference>
<dbReference type="EMBL" id="AQGU01000026">
    <property type="protein sequence ID" value="MBE0360301.1"/>
    <property type="molecule type" value="Genomic_DNA"/>
</dbReference>
<comment type="caution">
    <text evidence="3">The sequence shown here is derived from an EMBL/GenBank/DDBJ whole genome shotgun (WGS) entry which is preliminary data.</text>
</comment>
<reference evidence="3 4" key="1">
    <citation type="submission" date="2015-06" db="EMBL/GenBank/DDBJ databases">
        <title>Genome sequence of Pseudoalteromonas aliena.</title>
        <authorList>
            <person name="Xie B.-B."/>
            <person name="Rong J.-C."/>
            <person name="Qin Q.-L."/>
            <person name="Zhang Y.-Z."/>
        </authorList>
    </citation>
    <scope>NUCLEOTIDE SEQUENCE [LARGE SCALE GENOMIC DNA]</scope>
    <source>
        <strain evidence="3 4">SW19</strain>
    </source>
</reference>
<dbReference type="RefSeq" id="WP_193156071.1">
    <property type="nucleotide sequence ID" value="NZ_AQGU01000026.1"/>
</dbReference>
<sequence>MLKKQLMSLLGLTLIMLSGCSSTAEPQKKVAPQLNNQAEVVITSDELAELKASAKQWQQAKAGVERLLVIEQDLKLLIKQLTSVAQEQQSAAAAQKSESKIAMNSSLNPEPIAPPAPIQPTKAQPIKVQPLFALQVASVTDQTRLPQSFAKIKATAPTIFSGKVAANVESVNVNGTTFYRLKLGAYIKQENAAKDCNKLMQYQVMCIVSHYTEQSLKM</sequence>
<evidence type="ECO:0000256" key="1">
    <source>
        <dbReference type="SAM" id="SignalP"/>
    </source>
</evidence>
<protein>
    <recommendedName>
        <fullName evidence="2">SPOR domain-containing protein</fullName>
    </recommendedName>
</protein>
<dbReference type="Proteomes" id="UP000648482">
    <property type="component" value="Unassembled WGS sequence"/>
</dbReference>
<keyword evidence="4" id="KW-1185">Reference proteome</keyword>
<dbReference type="PROSITE" id="PS51257">
    <property type="entry name" value="PROKAR_LIPOPROTEIN"/>
    <property type="match status" value="1"/>
</dbReference>
<gene>
    <name evidence="3" type="ORF">PALI_a2268</name>
</gene>
<keyword evidence="1" id="KW-0732">Signal</keyword>
<feature type="domain" description="SPOR" evidence="2">
    <location>
        <begin position="132"/>
        <end position="200"/>
    </location>
</feature>
<feature type="signal peptide" evidence="1">
    <location>
        <begin position="1"/>
        <end position="23"/>
    </location>
</feature>
<accession>A0ABR9E123</accession>
<proteinExistence type="predicted"/>
<evidence type="ECO:0000313" key="3">
    <source>
        <dbReference type="EMBL" id="MBE0360301.1"/>
    </source>
</evidence>
<feature type="chain" id="PRO_5045718638" description="SPOR domain-containing protein" evidence="1">
    <location>
        <begin position="24"/>
        <end position="218"/>
    </location>
</feature>
<evidence type="ECO:0000313" key="4">
    <source>
        <dbReference type="Proteomes" id="UP000648482"/>
    </source>
</evidence>
<evidence type="ECO:0000259" key="2">
    <source>
        <dbReference type="Pfam" id="PF05036"/>
    </source>
</evidence>
<name>A0ABR9E123_9GAMM</name>
<organism evidence="3 4">
    <name type="scientific">Pseudoalteromonas aliena SW19</name>
    <dbReference type="NCBI Taxonomy" id="1314866"/>
    <lineage>
        <taxon>Bacteria</taxon>
        <taxon>Pseudomonadati</taxon>
        <taxon>Pseudomonadota</taxon>
        <taxon>Gammaproteobacteria</taxon>
        <taxon>Alteromonadales</taxon>
        <taxon>Pseudoalteromonadaceae</taxon>
        <taxon>Pseudoalteromonas</taxon>
    </lineage>
</organism>